<dbReference type="EMBL" id="CM046389">
    <property type="protein sequence ID" value="KAI8568799.1"/>
    <property type="molecule type" value="Genomic_DNA"/>
</dbReference>
<dbReference type="Proteomes" id="UP001062846">
    <property type="component" value="Chromosome 2"/>
</dbReference>
<gene>
    <name evidence="1" type="ORF">RHMOL_Rhmol02G0228400</name>
</gene>
<sequence>MIDVVRLSGARNRTNMYRIPPTPSLSLSLSLATTARMPRTLTSTRGDYNSNDDFVSGDVDLNGSGIFEFDGDRVLGDFKLNRKRHFVSDLVKDSNLFQDDYLITYLKTEEVGK</sequence>
<keyword evidence="2" id="KW-1185">Reference proteome</keyword>
<evidence type="ECO:0000313" key="1">
    <source>
        <dbReference type="EMBL" id="KAI8568799.1"/>
    </source>
</evidence>
<comment type="caution">
    <text evidence="1">The sequence shown here is derived from an EMBL/GenBank/DDBJ whole genome shotgun (WGS) entry which is preliminary data.</text>
</comment>
<name>A0ACC0PUH7_RHOML</name>
<proteinExistence type="predicted"/>
<protein>
    <submittedName>
        <fullName evidence="1">Uncharacterized protein</fullName>
    </submittedName>
</protein>
<reference evidence="1" key="1">
    <citation type="submission" date="2022-02" db="EMBL/GenBank/DDBJ databases">
        <title>Plant Genome Project.</title>
        <authorList>
            <person name="Zhang R.-G."/>
        </authorList>
    </citation>
    <scope>NUCLEOTIDE SEQUENCE</scope>
    <source>
        <strain evidence="1">AT1</strain>
    </source>
</reference>
<evidence type="ECO:0000313" key="2">
    <source>
        <dbReference type="Proteomes" id="UP001062846"/>
    </source>
</evidence>
<accession>A0ACC0PUH7</accession>
<organism evidence="1 2">
    <name type="scientific">Rhododendron molle</name>
    <name type="common">Chinese azalea</name>
    <name type="synonym">Azalea mollis</name>
    <dbReference type="NCBI Taxonomy" id="49168"/>
    <lineage>
        <taxon>Eukaryota</taxon>
        <taxon>Viridiplantae</taxon>
        <taxon>Streptophyta</taxon>
        <taxon>Embryophyta</taxon>
        <taxon>Tracheophyta</taxon>
        <taxon>Spermatophyta</taxon>
        <taxon>Magnoliopsida</taxon>
        <taxon>eudicotyledons</taxon>
        <taxon>Gunneridae</taxon>
        <taxon>Pentapetalae</taxon>
        <taxon>asterids</taxon>
        <taxon>Ericales</taxon>
        <taxon>Ericaceae</taxon>
        <taxon>Ericoideae</taxon>
        <taxon>Rhodoreae</taxon>
        <taxon>Rhododendron</taxon>
    </lineage>
</organism>